<evidence type="ECO:0000256" key="1">
    <source>
        <dbReference type="SAM" id="Phobius"/>
    </source>
</evidence>
<feature type="transmembrane region" description="Helical" evidence="1">
    <location>
        <begin position="211"/>
        <end position="231"/>
    </location>
</feature>
<organism evidence="2 3">
    <name type="scientific">Odinarchaeota yellowstonii (strain LCB_4)</name>
    <dbReference type="NCBI Taxonomy" id="1841599"/>
    <lineage>
        <taxon>Archaea</taxon>
        <taxon>Promethearchaeati</taxon>
        <taxon>Candidatus Odinarchaeota</taxon>
        <taxon>Candidatus Odinarchaeia</taxon>
        <taxon>Candidatus Odinarchaeales</taxon>
        <taxon>Candidatus Odinarchaeaceae</taxon>
        <taxon>Candidatus Odinarchaeum</taxon>
    </lineage>
</organism>
<protein>
    <submittedName>
        <fullName evidence="2">Uncharacterized protein</fullName>
    </submittedName>
</protein>
<feature type="transmembrane region" description="Helical" evidence="1">
    <location>
        <begin position="88"/>
        <end position="109"/>
    </location>
</feature>
<feature type="transmembrane region" description="Helical" evidence="1">
    <location>
        <begin position="121"/>
        <end position="142"/>
    </location>
</feature>
<keyword evidence="1" id="KW-1133">Transmembrane helix</keyword>
<name>A0AAF0IB79_ODILC</name>
<evidence type="ECO:0000313" key="3">
    <source>
        <dbReference type="Proteomes" id="UP000186851"/>
    </source>
</evidence>
<feature type="transmembrane region" description="Helical" evidence="1">
    <location>
        <begin position="149"/>
        <end position="167"/>
    </location>
</feature>
<dbReference type="Proteomes" id="UP000186851">
    <property type="component" value="Chromosome"/>
</dbReference>
<reference evidence="2" key="2">
    <citation type="journal article" date="2022" name="Nat. Microbiol.">
        <title>A closed Candidatus Odinarchaeum chromosome exposes Asgard archaeal viruses.</title>
        <authorList>
            <person name="Tamarit D."/>
            <person name="Caceres E.F."/>
            <person name="Krupovic M."/>
            <person name="Nijland R."/>
            <person name="Eme L."/>
            <person name="Robinson N.P."/>
            <person name="Ettema T.J.G."/>
        </authorList>
    </citation>
    <scope>NUCLEOTIDE SEQUENCE</scope>
    <source>
        <strain evidence="2">LCB_4</strain>
    </source>
</reference>
<dbReference type="EMBL" id="CP091871">
    <property type="protein sequence ID" value="WEU39687.1"/>
    <property type="molecule type" value="Genomic_DNA"/>
</dbReference>
<feature type="transmembrane region" description="Helical" evidence="1">
    <location>
        <begin position="237"/>
        <end position="262"/>
    </location>
</feature>
<dbReference type="KEGG" id="oyw:OdinLCB4_004165"/>
<evidence type="ECO:0000313" key="2">
    <source>
        <dbReference type="EMBL" id="WEU39687.1"/>
    </source>
</evidence>
<gene>
    <name evidence="2" type="ORF">OdinLCB4_004165</name>
</gene>
<sequence>MSFKKNVLIDGYILFLTFPLITVLVSSLWAALLLPADTGYLTDLIPEGETGIITGLIYTVIFIVAALISGVLIYYLIEKDKETILKCFLGFSISFVIIIILPIYTSLILSYLNLDGLTTTSLFIFSIMAGVIAGFISAYSVLSEKAGSTLRNIFIVLYSSIVSSFIGVVVPTLILIFIFIGLSLYDIYSVVKGPIRKTIQISERKGLNLKLYVSFGSWDIGVGDLVFYSILVAHTLLFYGLVMWLASMISLSVGLLLTFLVLNKKEIIPGLPIALLTGMIPLVIAFIFF</sequence>
<feature type="transmembrane region" description="Helical" evidence="1">
    <location>
        <begin position="12"/>
        <end position="32"/>
    </location>
</feature>
<dbReference type="Gene3D" id="1.10.472.100">
    <property type="entry name" value="Presenilin"/>
    <property type="match status" value="1"/>
</dbReference>
<keyword evidence="1" id="KW-0812">Transmembrane</keyword>
<feature type="transmembrane region" description="Helical" evidence="1">
    <location>
        <begin position="52"/>
        <end position="76"/>
    </location>
</feature>
<feature type="transmembrane region" description="Helical" evidence="1">
    <location>
        <begin position="269"/>
        <end position="288"/>
    </location>
</feature>
<dbReference type="AlphaFoldDB" id="A0AAF0IB79"/>
<dbReference type="InterPro" id="IPR042524">
    <property type="entry name" value="Presenilin_C"/>
</dbReference>
<keyword evidence="1" id="KW-0472">Membrane</keyword>
<accession>A0AAF0IB79</accession>
<reference evidence="2" key="1">
    <citation type="journal article" date="2017" name="Nature">
        <title>Asgard archaea illuminate the origin of eukaryotic cellular complexity.</title>
        <authorList>
            <person name="Zaremba-Niedzwiedzka K."/>
            <person name="Caceres E.F."/>
            <person name="Saw J.H."/>
            <person name="Backstrom D."/>
            <person name="Juzokaite L."/>
            <person name="Vancaester E."/>
            <person name="Seitz K.W."/>
            <person name="Anantharaman K."/>
            <person name="Starnawski P."/>
            <person name="Kjeldsen K.U."/>
            <person name="Scott M.B."/>
            <person name="Nunoura T."/>
            <person name="Banfield J.F."/>
            <person name="Schramm A."/>
            <person name="Baker B.J."/>
            <person name="Spang A."/>
            <person name="Ettema T.J.G."/>
        </authorList>
    </citation>
    <scope>NUCLEOTIDE SEQUENCE</scope>
    <source>
        <strain evidence="2">LCB_4</strain>
    </source>
</reference>
<proteinExistence type="predicted"/>